<keyword evidence="7 19" id="KW-0597">Phosphoprotein</keyword>
<dbReference type="SMART" id="SM00448">
    <property type="entry name" value="REC"/>
    <property type="match status" value="2"/>
</dbReference>
<feature type="modified residue" description="4-aspartylphosphate" evidence="19">
    <location>
        <position position="743"/>
    </location>
</feature>
<comment type="subcellular location">
    <subcellularLocation>
        <location evidence="2">Cell membrane</location>
        <topology evidence="2">Multi-pass membrane protein</topology>
    </subcellularLocation>
</comment>
<dbReference type="PROSITE" id="PS50894">
    <property type="entry name" value="HPT"/>
    <property type="match status" value="1"/>
</dbReference>
<comment type="caution">
    <text evidence="25">The sequence shown here is derived from an EMBL/GenBank/DDBJ whole genome shotgun (WGS) entry which is preliminary data.</text>
</comment>
<organism evidence="25 26">
    <name type="scientific">Clostridium beijerinckii</name>
    <name type="common">Clostridium MP</name>
    <dbReference type="NCBI Taxonomy" id="1520"/>
    <lineage>
        <taxon>Bacteria</taxon>
        <taxon>Bacillati</taxon>
        <taxon>Bacillota</taxon>
        <taxon>Clostridia</taxon>
        <taxon>Eubacteriales</taxon>
        <taxon>Clostridiaceae</taxon>
        <taxon>Clostridium</taxon>
    </lineage>
</organism>
<dbReference type="EMBL" id="LZZI01000065">
    <property type="protein sequence ID" value="OOM59822.1"/>
    <property type="molecule type" value="Genomic_DNA"/>
</dbReference>
<dbReference type="SUPFAM" id="SSF103190">
    <property type="entry name" value="Sensory domain-like"/>
    <property type="match status" value="1"/>
</dbReference>
<dbReference type="CDD" id="cd16922">
    <property type="entry name" value="HATPase_EvgS-ArcB-TorS-like"/>
    <property type="match status" value="1"/>
</dbReference>
<evidence type="ECO:0000256" key="10">
    <source>
        <dbReference type="ARBA" id="ARBA00022741"/>
    </source>
</evidence>
<dbReference type="SUPFAM" id="SSF47226">
    <property type="entry name" value="Histidine-containing phosphotransfer domain, HPT domain"/>
    <property type="match status" value="1"/>
</dbReference>
<dbReference type="Pfam" id="PF02518">
    <property type="entry name" value="HATPase_c"/>
    <property type="match status" value="1"/>
</dbReference>
<keyword evidence="8 25" id="KW-0808">Transferase</keyword>
<evidence type="ECO:0000256" key="18">
    <source>
        <dbReference type="PROSITE-ProRule" id="PRU00110"/>
    </source>
</evidence>
<dbReference type="PRINTS" id="PR00344">
    <property type="entry name" value="BCTRLSENSOR"/>
</dbReference>
<feature type="domain" description="Response regulatory" evidence="22">
    <location>
        <begin position="692"/>
        <end position="810"/>
    </location>
</feature>
<dbReference type="GO" id="GO:0005524">
    <property type="term" value="F:ATP binding"/>
    <property type="evidence" value="ECO:0007669"/>
    <property type="project" value="UniProtKB-KW"/>
</dbReference>
<dbReference type="Gene3D" id="1.10.287.130">
    <property type="match status" value="1"/>
</dbReference>
<dbReference type="InterPro" id="IPR003661">
    <property type="entry name" value="HisK_dim/P_dom"/>
</dbReference>
<dbReference type="FunFam" id="3.30.565.10:FF:000010">
    <property type="entry name" value="Sensor histidine kinase RcsC"/>
    <property type="match status" value="1"/>
</dbReference>
<feature type="modified residue" description="Phosphohistidine" evidence="18">
    <location>
        <position position="1035"/>
    </location>
</feature>
<dbReference type="SMART" id="SM00304">
    <property type="entry name" value="HAMP"/>
    <property type="match status" value="1"/>
</dbReference>
<evidence type="ECO:0000256" key="9">
    <source>
        <dbReference type="ARBA" id="ARBA00022692"/>
    </source>
</evidence>
<dbReference type="SMART" id="SM00387">
    <property type="entry name" value="HATPase_c"/>
    <property type="match status" value="1"/>
</dbReference>
<dbReference type="CDD" id="cd17546">
    <property type="entry name" value="REC_hyHK_CKI1_RcsC-like"/>
    <property type="match status" value="1"/>
</dbReference>
<gene>
    <name evidence="25" type="primary">barA_3</name>
    <name evidence="25" type="ORF">CLBCK_32680</name>
</gene>
<dbReference type="InterPro" id="IPR008207">
    <property type="entry name" value="Sig_transdc_His_kin_Hpt_dom"/>
</dbReference>
<dbReference type="SUPFAM" id="SSF55874">
    <property type="entry name" value="ATPase domain of HSP90 chaperone/DNA topoisomerase II/histidine kinase"/>
    <property type="match status" value="1"/>
</dbReference>
<dbReference type="Gene3D" id="1.20.120.160">
    <property type="entry name" value="HPT domain"/>
    <property type="match status" value="1"/>
</dbReference>
<dbReference type="CDD" id="cd06225">
    <property type="entry name" value="HAMP"/>
    <property type="match status" value="1"/>
</dbReference>
<evidence type="ECO:0000256" key="19">
    <source>
        <dbReference type="PROSITE-ProRule" id="PRU00169"/>
    </source>
</evidence>
<dbReference type="SMART" id="SM00388">
    <property type="entry name" value="HisKA"/>
    <property type="match status" value="1"/>
</dbReference>
<dbReference type="CDD" id="cd12913">
    <property type="entry name" value="PDC1_MCP_like"/>
    <property type="match status" value="1"/>
</dbReference>
<feature type="domain" description="HAMP" evidence="23">
    <location>
        <begin position="367"/>
        <end position="419"/>
    </location>
</feature>
<evidence type="ECO:0000259" key="23">
    <source>
        <dbReference type="PROSITE" id="PS50885"/>
    </source>
</evidence>
<feature type="modified residue" description="4-aspartylphosphate" evidence="19">
    <location>
        <position position="888"/>
    </location>
</feature>
<dbReference type="Pfam" id="PF01627">
    <property type="entry name" value="Hpt"/>
    <property type="match status" value="1"/>
</dbReference>
<keyword evidence="11 25" id="KW-0418">Kinase</keyword>
<keyword evidence="10" id="KW-0547">Nucleotide-binding</keyword>
<evidence type="ECO:0000256" key="15">
    <source>
        <dbReference type="ARBA" id="ARBA00023136"/>
    </source>
</evidence>
<dbReference type="InterPro" id="IPR036641">
    <property type="entry name" value="HPT_dom_sf"/>
</dbReference>
<dbReference type="PROSITE" id="PS50885">
    <property type="entry name" value="HAMP"/>
    <property type="match status" value="1"/>
</dbReference>
<dbReference type="PANTHER" id="PTHR45339:SF1">
    <property type="entry name" value="HYBRID SIGNAL TRANSDUCTION HISTIDINE KINASE J"/>
    <property type="match status" value="1"/>
</dbReference>
<dbReference type="CDD" id="cd00156">
    <property type="entry name" value="REC"/>
    <property type="match status" value="1"/>
</dbReference>
<dbReference type="PROSITE" id="PS50109">
    <property type="entry name" value="HIS_KIN"/>
    <property type="match status" value="1"/>
</dbReference>
<evidence type="ECO:0000256" key="2">
    <source>
        <dbReference type="ARBA" id="ARBA00004651"/>
    </source>
</evidence>
<dbReference type="Gene3D" id="3.30.450.20">
    <property type="entry name" value="PAS domain"/>
    <property type="match status" value="2"/>
</dbReference>
<comment type="catalytic activity">
    <reaction evidence="1">
        <text>ATP + protein L-histidine = ADP + protein N-phospho-L-histidine.</text>
        <dbReference type="EC" id="2.7.13.3"/>
    </reaction>
</comment>
<comment type="similarity">
    <text evidence="3">In the N-terminal section; belongs to the phytochrome family.</text>
</comment>
<evidence type="ECO:0000256" key="8">
    <source>
        <dbReference type="ARBA" id="ARBA00022679"/>
    </source>
</evidence>
<name>A0A1S8S354_CLOBE</name>
<dbReference type="SUPFAM" id="SSF47384">
    <property type="entry name" value="Homodimeric domain of signal transducing histidine kinase"/>
    <property type="match status" value="1"/>
</dbReference>
<dbReference type="PROSITE" id="PS50110">
    <property type="entry name" value="RESPONSE_REGULATORY"/>
    <property type="match status" value="2"/>
</dbReference>
<evidence type="ECO:0000259" key="21">
    <source>
        <dbReference type="PROSITE" id="PS50109"/>
    </source>
</evidence>
<dbReference type="AlphaFoldDB" id="A0A1S8S354"/>
<dbReference type="InterPro" id="IPR004358">
    <property type="entry name" value="Sig_transdc_His_kin-like_C"/>
</dbReference>
<protein>
    <recommendedName>
        <fullName evidence="17">Circadian input-output histidine kinase CikA</fullName>
        <ecNumber evidence="4">2.7.13.3</ecNumber>
    </recommendedName>
    <alternativeName>
        <fullName evidence="5">Stage 0 sporulation protein A homolog</fullName>
    </alternativeName>
</protein>
<evidence type="ECO:0000256" key="6">
    <source>
        <dbReference type="ARBA" id="ARBA00022475"/>
    </source>
</evidence>
<evidence type="ECO:0000256" key="20">
    <source>
        <dbReference type="SAM" id="Phobius"/>
    </source>
</evidence>
<evidence type="ECO:0000259" key="24">
    <source>
        <dbReference type="PROSITE" id="PS50894"/>
    </source>
</evidence>
<evidence type="ECO:0000256" key="7">
    <source>
        <dbReference type="ARBA" id="ARBA00022553"/>
    </source>
</evidence>
<keyword evidence="15 20" id="KW-0472">Membrane</keyword>
<dbReference type="SUPFAM" id="SSF158472">
    <property type="entry name" value="HAMP domain-like"/>
    <property type="match status" value="1"/>
</dbReference>
<dbReference type="InterPro" id="IPR036097">
    <property type="entry name" value="HisK_dim/P_sf"/>
</dbReference>
<dbReference type="Pfam" id="PF00672">
    <property type="entry name" value="HAMP"/>
    <property type="match status" value="1"/>
</dbReference>
<dbReference type="PANTHER" id="PTHR45339">
    <property type="entry name" value="HYBRID SIGNAL TRANSDUCTION HISTIDINE KINASE J"/>
    <property type="match status" value="1"/>
</dbReference>
<evidence type="ECO:0000256" key="16">
    <source>
        <dbReference type="ARBA" id="ARBA00024867"/>
    </source>
</evidence>
<evidence type="ECO:0000256" key="14">
    <source>
        <dbReference type="ARBA" id="ARBA00023012"/>
    </source>
</evidence>
<dbReference type="CDD" id="cd00088">
    <property type="entry name" value="HPT"/>
    <property type="match status" value="1"/>
</dbReference>
<evidence type="ECO:0000313" key="26">
    <source>
        <dbReference type="Proteomes" id="UP000190973"/>
    </source>
</evidence>
<dbReference type="GO" id="GO:0005886">
    <property type="term" value="C:plasma membrane"/>
    <property type="evidence" value="ECO:0007669"/>
    <property type="project" value="UniProtKB-SubCell"/>
</dbReference>
<evidence type="ECO:0000256" key="3">
    <source>
        <dbReference type="ARBA" id="ARBA00006402"/>
    </source>
</evidence>
<keyword evidence="13 20" id="KW-1133">Transmembrane helix</keyword>
<dbReference type="InterPro" id="IPR003660">
    <property type="entry name" value="HAMP_dom"/>
</dbReference>
<evidence type="ECO:0000256" key="11">
    <source>
        <dbReference type="ARBA" id="ARBA00022777"/>
    </source>
</evidence>
<feature type="domain" description="HPt" evidence="24">
    <location>
        <begin position="996"/>
        <end position="1087"/>
    </location>
</feature>
<evidence type="ECO:0000256" key="17">
    <source>
        <dbReference type="ARBA" id="ARBA00074306"/>
    </source>
</evidence>
<evidence type="ECO:0000256" key="4">
    <source>
        <dbReference type="ARBA" id="ARBA00012438"/>
    </source>
</evidence>
<dbReference type="InterPro" id="IPR001789">
    <property type="entry name" value="Sig_transdc_resp-reg_receiver"/>
</dbReference>
<sequence length="1087" mass="122966">MIFIINRIRNTVIGRKGSLRLLISVLFITLMAATVGIITCIIFNNWKSSVNNTIMKVEDDSNQDVFSEIQSIFSIPLYNNEVNHTLIENKVIDMHNKDQRDTFFAGIVKYSSDEIYSFSFGTEDGEYYGARKNGNDEIEIYRSTPETKGHSLYYNVDENLKQGDLVNDYGDFDPRTRDWYISAKENGKPVFSPVYKHFTKDDLALSAAYPIYNKDGSIQGVMGTHIVLSTLNESLEKIANENSASIYIVEKSSGFLVANSLNKTNFEILSDGNINRTLVKNITDKSINDAYENYINTSSTNFISEVNNDNYHTKIFEYNKDGLDWLIITSIPEAIFTKEIRNNINIAIELTLIALIIAVIIHMKSTKIILKPINHLIEISDKFSKGNLSERAKVFRNDEIGSLSKAFNSMAEELCSFINNLEEKVKERTNELIIAKEAAEDANMAKSQFLANMSHEIRTPLNGIVGFLSILEKTDLDSTQQDYVGTIQTSSETLLVVINDILDISKIEAGRMEIEKVAFDIRSVIESTIFLYDAKAREKGLELNMLINSAIPSCLIGDPTKIRQIISNLVSNAVKFTHNGEVFVEVSAIKETNTEVQLYFEIRDTGIGMDEKEISKLFKPFSQADSSSTRKYGGTGLGLAICKKLVEMMGGTISVKSVKNKGTTFCFNLVLDKSEQSLIQILPDYSIFKGKRILVIDDYEMNRYIAKVYLEEVGCMIDEAESLKSALNMLINNQKAYDVILIDYQMKEITGFELVEIMKERGLINDIPLILLTSVTANSEARIAKENKFSGYISKPYKRADLLDCVAMVIKGDDYKIYNDDVFITKQNIDEAKYNKKIKILLVEDNDINIKFFVNSLKLNGLTCDISIDGARALKACENKEYDIIFMDCQMPVMDGYEATRKIRLLGSYKNIPIIAMTAYSMKDDESKCLEAGMIDYLSKPFTVDQVMEMLEKHVKNIHNDDMNILSNLNDDGFEMNQGDYFNEIVKSLIEESGFDERFCTELLEEFCGQSKKILSQIKECVDRNDLNESYKLLHKLKGSAGTVRVNDIAEFALQAENAAKNGDKDLLMKAVYSMEKTLKKLVMENE</sequence>
<dbReference type="InterPro" id="IPR033479">
    <property type="entry name" value="dCache_1"/>
</dbReference>
<evidence type="ECO:0000313" key="25">
    <source>
        <dbReference type="EMBL" id="OOM59822.1"/>
    </source>
</evidence>
<dbReference type="EC" id="2.7.13.3" evidence="4"/>
<evidence type="ECO:0000256" key="1">
    <source>
        <dbReference type="ARBA" id="ARBA00000085"/>
    </source>
</evidence>
<dbReference type="InterPro" id="IPR005467">
    <property type="entry name" value="His_kinase_dom"/>
</dbReference>
<dbReference type="SUPFAM" id="SSF52172">
    <property type="entry name" value="CheY-like"/>
    <property type="match status" value="2"/>
</dbReference>
<dbReference type="Proteomes" id="UP000190973">
    <property type="component" value="Unassembled WGS sequence"/>
</dbReference>
<evidence type="ECO:0000256" key="13">
    <source>
        <dbReference type="ARBA" id="ARBA00022989"/>
    </source>
</evidence>
<accession>A0A1S8S354</accession>
<evidence type="ECO:0000256" key="5">
    <source>
        <dbReference type="ARBA" id="ARBA00018672"/>
    </source>
</evidence>
<dbReference type="Gene3D" id="3.30.565.10">
    <property type="entry name" value="Histidine kinase-like ATPase, C-terminal domain"/>
    <property type="match status" value="1"/>
</dbReference>
<comment type="function">
    <text evidence="16">May play the central regulatory role in sporulation. It may be an element of the effector pathway responsible for the activation of sporulation genes in response to nutritional stress. Spo0A may act in concert with spo0H (a sigma factor) to control the expression of some genes that are critical to the sporulation process.</text>
</comment>
<dbReference type="SMART" id="SM00073">
    <property type="entry name" value="HPT"/>
    <property type="match status" value="1"/>
</dbReference>
<feature type="domain" description="Response regulatory" evidence="22">
    <location>
        <begin position="839"/>
        <end position="955"/>
    </location>
</feature>
<evidence type="ECO:0000256" key="12">
    <source>
        <dbReference type="ARBA" id="ARBA00022840"/>
    </source>
</evidence>
<dbReference type="GO" id="GO:0000155">
    <property type="term" value="F:phosphorelay sensor kinase activity"/>
    <property type="evidence" value="ECO:0007669"/>
    <property type="project" value="InterPro"/>
</dbReference>
<dbReference type="InterPro" id="IPR029151">
    <property type="entry name" value="Sensor-like_sf"/>
</dbReference>
<keyword evidence="6" id="KW-1003">Cell membrane</keyword>
<dbReference type="InterPro" id="IPR036890">
    <property type="entry name" value="HATPase_C_sf"/>
</dbReference>
<dbReference type="CDD" id="cd00082">
    <property type="entry name" value="HisKA"/>
    <property type="match status" value="1"/>
</dbReference>
<dbReference type="FunFam" id="1.10.287.130:FF:000003">
    <property type="entry name" value="Histidine kinase"/>
    <property type="match status" value="1"/>
</dbReference>
<keyword evidence="9 20" id="KW-0812">Transmembrane</keyword>
<dbReference type="Pfam" id="PF02743">
    <property type="entry name" value="dCache_1"/>
    <property type="match status" value="1"/>
</dbReference>
<evidence type="ECO:0000259" key="22">
    <source>
        <dbReference type="PROSITE" id="PS50110"/>
    </source>
</evidence>
<proteinExistence type="inferred from homology"/>
<feature type="transmembrane region" description="Helical" evidence="20">
    <location>
        <begin position="21"/>
        <end position="46"/>
    </location>
</feature>
<dbReference type="InterPro" id="IPR011006">
    <property type="entry name" value="CheY-like_superfamily"/>
</dbReference>
<dbReference type="Gene3D" id="1.10.8.500">
    <property type="entry name" value="HAMP domain in histidine kinase"/>
    <property type="match status" value="1"/>
</dbReference>
<dbReference type="InterPro" id="IPR003594">
    <property type="entry name" value="HATPase_dom"/>
</dbReference>
<keyword evidence="12" id="KW-0067">ATP-binding</keyword>
<dbReference type="Pfam" id="PF00072">
    <property type="entry name" value="Response_reg"/>
    <property type="match status" value="2"/>
</dbReference>
<feature type="domain" description="Histidine kinase" evidence="21">
    <location>
        <begin position="452"/>
        <end position="673"/>
    </location>
</feature>
<dbReference type="Gene3D" id="3.40.50.2300">
    <property type="match status" value="2"/>
</dbReference>
<keyword evidence="14" id="KW-0902">Two-component regulatory system</keyword>
<dbReference type="Pfam" id="PF00512">
    <property type="entry name" value="HisKA"/>
    <property type="match status" value="1"/>
</dbReference>
<reference evidence="25 26" key="1">
    <citation type="submission" date="2016-05" db="EMBL/GenBank/DDBJ databases">
        <title>Microbial solvent formation.</title>
        <authorList>
            <person name="Poehlein A."/>
            <person name="Montoya Solano J.D."/>
            <person name="Flitsch S."/>
            <person name="Krabben P."/>
            <person name="Duerre P."/>
            <person name="Daniel R."/>
        </authorList>
    </citation>
    <scope>NUCLEOTIDE SEQUENCE [LARGE SCALE GENOMIC DNA]</scope>
    <source>
        <strain evidence="25 26">DSM 53</strain>
    </source>
</reference>